<proteinExistence type="predicted"/>
<dbReference type="RefSeq" id="WP_188460392.1">
    <property type="nucleotide sequence ID" value="NZ_BAABHU010000002.1"/>
</dbReference>
<comment type="caution">
    <text evidence="2">The sequence shown here is derived from an EMBL/GenBank/DDBJ whole genome shotgun (WGS) entry which is preliminary data.</text>
</comment>
<feature type="transmembrane region" description="Helical" evidence="1">
    <location>
        <begin position="47"/>
        <end position="69"/>
    </location>
</feature>
<protein>
    <recommendedName>
        <fullName evidence="4">YcxB-like protein domain-containing protein</fullName>
    </recommendedName>
</protein>
<keyword evidence="3" id="KW-1185">Reference proteome</keyword>
<keyword evidence="1" id="KW-0472">Membrane</keyword>
<sequence length="160" mass="18935">MEKFELRFTRDDLAKIKSKRNKSNIAFFIAFILLGVIVYFMESTTPIFLKIIAYFFFTITVYIVFNIIFGDNSKKDLKNQIKIATKVKVAQKRTESDSGGTTYIIEFEGNEDIKEYYVKYKVYEKIKIGDIIELEYSKNSLWILKVLWNNIDIENKNYVK</sequence>
<accession>A0ABQ1LH78</accession>
<keyword evidence="1" id="KW-0812">Transmembrane</keyword>
<evidence type="ECO:0000256" key="1">
    <source>
        <dbReference type="SAM" id="Phobius"/>
    </source>
</evidence>
<gene>
    <name evidence="2" type="ORF">GCM10011506_06670</name>
</gene>
<reference evidence="3" key="1">
    <citation type="journal article" date="2019" name="Int. J. Syst. Evol. Microbiol.">
        <title>The Global Catalogue of Microorganisms (GCM) 10K type strain sequencing project: providing services to taxonomists for standard genome sequencing and annotation.</title>
        <authorList>
            <consortium name="The Broad Institute Genomics Platform"/>
            <consortium name="The Broad Institute Genome Sequencing Center for Infectious Disease"/>
            <person name="Wu L."/>
            <person name="Ma J."/>
        </authorList>
    </citation>
    <scope>NUCLEOTIDE SEQUENCE [LARGE SCALE GENOMIC DNA]</scope>
    <source>
        <strain evidence="3">CGMCC 1.10832</strain>
    </source>
</reference>
<organism evidence="2 3">
    <name type="scientific">Marivirga lumbricoides</name>
    <dbReference type="NCBI Taxonomy" id="1046115"/>
    <lineage>
        <taxon>Bacteria</taxon>
        <taxon>Pseudomonadati</taxon>
        <taxon>Bacteroidota</taxon>
        <taxon>Cytophagia</taxon>
        <taxon>Cytophagales</taxon>
        <taxon>Marivirgaceae</taxon>
        <taxon>Marivirga</taxon>
    </lineage>
</organism>
<feature type="transmembrane region" description="Helical" evidence="1">
    <location>
        <begin position="25"/>
        <end position="41"/>
    </location>
</feature>
<evidence type="ECO:0000313" key="3">
    <source>
        <dbReference type="Proteomes" id="UP000636010"/>
    </source>
</evidence>
<name>A0ABQ1LH78_9BACT</name>
<evidence type="ECO:0000313" key="2">
    <source>
        <dbReference type="EMBL" id="GGC24107.1"/>
    </source>
</evidence>
<dbReference type="EMBL" id="BMEC01000002">
    <property type="protein sequence ID" value="GGC24107.1"/>
    <property type="molecule type" value="Genomic_DNA"/>
</dbReference>
<keyword evidence="1" id="KW-1133">Transmembrane helix</keyword>
<evidence type="ECO:0008006" key="4">
    <source>
        <dbReference type="Google" id="ProtNLM"/>
    </source>
</evidence>
<dbReference type="Proteomes" id="UP000636010">
    <property type="component" value="Unassembled WGS sequence"/>
</dbReference>